<dbReference type="RefSeq" id="WP_156363038.1">
    <property type="nucleotide sequence ID" value="NZ_KK088613.1"/>
</dbReference>
<evidence type="ECO:0000313" key="1">
    <source>
        <dbReference type="EMBL" id="EYD76049.1"/>
    </source>
</evidence>
<dbReference type="EMBL" id="AOSK01000061">
    <property type="protein sequence ID" value="EYD76049.1"/>
    <property type="molecule type" value="Genomic_DNA"/>
</dbReference>
<dbReference type="Proteomes" id="UP000019666">
    <property type="component" value="Unassembled WGS sequence"/>
</dbReference>
<dbReference type="HOGENOM" id="CLU_672457_0_0_5"/>
<name>A0A017HQP7_9RHOB</name>
<comment type="caution">
    <text evidence="1">The sequence shown here is derived from an EMBL/GenBank/DDBJ whole genome shotgun (WGS) entry which is preliminary data.</text>
</comment>
<accession>A0A017HQP7</accession>
<sequence length="436" mass="48622">MTKVLVELTLANEESVPGSRERRRTAKAMASLRATIAALTRDLLMARTKDASEGWCFRPESSPYFTETQATLPQYRAVKAVWPRLGLMERLKGIRHGHEFDGAYVSGSGKVMGRAPRLRATTKLLALAADHGITPENLREHYERSHDATYPVILRRNLEGPEGRRGGRKIKEAVKFPRTAETDRIAEEVRSFNAFLAKQSYDPPMAPQLVAIFGEDKDRPGELAWGGRLTSSSEDNFQNWPKEGRRALRINGEAVVEVDLKASHPTIYHALLGVLLPEGADPYLLVPRIPRSLVKRMVSVLLSNGHLRVKQWPQGLADEYRAETGRTLNRDFKLQETVNRIVEAIPALAQLPDSGITWGDLQRVEASILRATLTRLREAGVPGLPIHDSILVPESQVDLAATVLREEFQKETKATPGLVLNRLGQPSVPWTGPKRE</sequence>
<reference evidence="1 2" key="1">
    <citation type="submission" date="2013-02" db="EMBL/GenBank/DDBJ databases">
        <authorList>
            <person name="Fiebig A."/>
            <person name="Goeker M."/>
            <person name="Klenk H.-P.P."/>
        </authorList>
    </citation>
    <scope>NUCLEOTIDE SEQUENCE [LARGE SCALE GENOMIC DNA]</scope>
    <source>
        <strain evidence="1 2">DSM 19309</strain>
    </source>
</reference>
<dbReference type="AlphaFoldDB" id="A0A017HQP7"/>
<protein>
    <submittedName>
        <fullName evidence="1">Uncharacterized protein</fullName>
    </submittedName>
</protein>
<organism evidence="1 2">
    <name type="scientific">Rubellimicrobium mesophilum DSM 19309</name>
    <dbReference type="NCBI Taxonomy" id="442562"/>
    <lineage>
        <taxon>Bacteria</taxon>
        <taxon>Pseudomonadati</taxon>
        <taxon>Pseudomonadota</taxon>
        <taxon>Alphaproteobacteria</taxon>
        <taxon>Rhodobacterales</taxon>
        <taxon>Roseobacteraceae</taxon>
        <taxon>Rubellimicrobium</taxon>
    </lineage>
</organism>
<dbReference type="OrthoDB" id="7059994at2"/>
<proteinExistence type="predicted"/>
<keyword evidence="2" id="KW-1185">Reference proteome</keyword>
<evidence type="ECO:0000313" key="2">
    <source>
        <dbReference type="Proteomes" id="UP000019666"/>
    </source>
</evidence>
<gene>
    <name evidence="1" type="ORF">Rumeso_02356</name>
</gene>